<dbReference type="Proteomes" id="UP000189462">
    <property type="component" value="Unassembled WGS sequence"/>
</dbReference>
<dbReference type="STRING" id="108003.B1C78_07095"/>
<dbReference type="EMBL" id="MVBK01000040">
    <property type="protein sequence ID" value="OOG25176.1"/>
    <property type="molecule type" value="Genomic_DNA"/>
</dbReference>
<comment type="caution">
    <text evidence="1">The sequence shown here is derived from an EMBL/GenBank/DDBJ whole genome shotgun (WGS) entry which is preliminary data.</text>
</comment>
<dbReference type="AlphaFoldDB" id="A0A1V3NK92"/>
<proteinExistence type="predicted"/>
<accession>A0A1V3NK92</accession>
<name>A0A1V3NK92_9GAMM</name>
<reference evidence="1 2" key="1">
    <citation type="submission" date="2017-02" db="EMBL/GenBank/DDBJ databases">
        <title>Genomic diversity within the haloalkaliphilic genus Thioalkalivibrio.</title>
        <authorList>
            <person name="Ahn A.-C."/>
            <person name="Meier-Kolthoff J."/>
            <person name="Overmars L."/>
            <person name="Richter M."/>
            <person name="Woyke T."/>
            <person name="Sorokin D.Y."/>
            <person name="Muyzer G."/>
        </authorList>
    </citation>
    <scope>NUCLEOTIDE SEQUENCE [LARGE SCALE GENOMIC DNA]</scope>
    <source>
        <strain evidence="1 2">ALJD</strain>
    </source>
</reference>
<protein>
    <submittedName>
        <fullName evidence="1">Uncharacterized protein</fullName>
    </submittedName>
</protein>
<evidence type="ECO:0000313" key="2">
    <source>
        <dbReference type="Proteomes" id="UP000189462"/>
    </source>
</evidence>
<dbReference type="OrthoDB" id="1443063at2"/>
<dbReference type="RefSeq" id="WP_077278456.1">
    <property type="nucleotide sequence ID" value="NZ_MVBK01000040.1"/>
</dbReference>
<sequence>MEFFAIARIHTNAEGLRRITMDRLPQFSPSIERLVTVHDDDHARAWTVWGEFDIVRLPVTGGVRFVLTDCANALTWSLTTGHPPQPDAVTVHATINRPEQDPEFVETIEGFVEEWREALEREFG</sequence>
<keyword evidence="2" id="KW-1185">Reference proteome</keyword>
<gene>
    <name evidence="1" type="ORF">B1C78_07095</name>
</gene>
<evidence type="ECO:0000313" key="1">
    <source>
        <dbReference type="EMBL" id="OOG25176.1"/>
    </source>
</evidence>
<organism evidence="1 2">
    <name type="scientific">Thioalkalivibrio denitrificans</name>
    <dbReference type="NCBI Taxonomy" id="108003"/>
    <lineage>
        <taxon>Bacteria</taxon>
        <taxon>Pseudomonadati</taxon>
        <taxon>Pseudomonadota</taxon>
        <taxon>Gammaproteobacteria</taxon>
        <taxon>Chromatiales</taxon>
        <taxon>Ectothiorhodospiraceae</taxon>
        <taxon>Thioalkalivibrio</taxon>
    </lineage>
</organism>